<dbReference type="Gene3D" id="3.30.200.20">
    <property type="entry name" value="Phosphorylase Kinase, domain 1"/>
    <property type="match status" value="1"/>
</dbReference>
<dbReference type="InterPro" id="IPR011009">
    <property type="entry name" value="Kinase-like_dom_sf"/>
</dbReference>
<reference evidence="1" key="1">
    <citation type="submission" date="2019-03" db="EMBL/GenBank/DDBJ databases">
        <authorList>
            <person name="Mank J."/>
            <person name="Almeida P."/>
        </authorList>
    </citation>
    <scope>NUCLEOTIDE SEQUENCE</scope>
    <source>
        <strain evidence="1">78183</strain>
    </source>
</reference>
<sequence length="97" mass="10780">MALFLQFLCNCDLLGKGKHGEEFRWHQRTCVMENRDSPNTKIHESGQNVDVTFFELSAVIAATNNFYSANKLGQGGFGSVYKTSATSVGIRAYLIID</sequence>
<accession>A0A6N2M2R9</accession>
<organism evidence="1">
    <name type="scientific">Salix viminalis</name>
    <name type="common">Common osier</name>
    <name type="synonym">Basket willow</name>
    <dbReference type="NCBI Taxonomy" id="40686"/>
    <lineage>
        <taxon>Eukaryota</taxon>
        <taxon>Viridiplantae</taxon>
        <taxon>Streptophyta</taxon>
        <taxon>Embryophyta</taxon>
        <taxon>Tracheophyta</taxon>
        <taxon>Spermatophyta</taxon>
        <taxon>Magnoliopsida</taxon>
        <taxon>eudicotyledons</taxon>
        <taxon>Gunneridae</taxon>
        <taxon>Pentapetalae</taxon>
        <taxon>rosids</taxon>
        <taxon>fabids</taxon>
        <taxon>Malpighiales</taxon>
        <taxon>Salicaceae</taxon>
        <taxon>Saliceae</taxon>
        <taxon>Salix</taxon>
    </lineage>
</organism>
<dbReference type="SUPFAM" id="SSF56112">
    <property type="entry name" value="Protein kinase-like (PK-like)"/>
    <property type="match status" value="1"/>
</dbReference>
<protein>
    <recommendedName>
        <fullName evidence="2">Protein kinase domain-containing protein</fullName>
    </recommendedName>
</protein>
<dbReference type="AlphaFoldDB" id="A0A6N2M2R9"/>
<name>A0A6N2M2R9_SALVM</name>
<proteinExistence type="predicted"/>
<dbReference type="EMBL" id="CAADRP010001686">
    <property type="protein sequence ID" value="VFU48157.1"/>
    <property type="molecule type" value="Genomic_DNA"/>
</dbReference>
<evidence type="ECO:0008006" key="2">
    <source>
        <dbReference type="Google" id="ProtNLM"/>
    </source>
</evidence>
<evidence type="ECO:0000313" key="1">
    <source>
        <dbReference type="EMBL" id="VFU48157.1"/>
    </source>
</evidence>
<gene>
    <name evidence="1" type="ORF">SVIM_LOCUS313576</name>
</gene>